<evidence type="ECO:0000256" key="1">
    <source>
        <dbReference type="SAM" id="MobiDB-lite"/>
    </source>
</evidence>
<dbReference type="SUPFAM" id="SSF56672">
    <property type="entry name" value="DNA/RNA polymerases"/>
    <property type="match status" value="1"/>
</dbReference>
<dbReference type="Proteomes" id="UP000515180">
    <property type="component" value="Unplaced"/>
</dbReference>
<organism evidence="2 3">
    <name type="scientific">Bombus impatiens</name>
    <name type="common">Bumblebee</name>
    <dbReference type="NCBI Taxonomy" id="132113"/>
    <lineage>
        <taxon>Eukaryota</taxon>
        <taxon>Metazoa</taxon>
        <taxon>Ecdysozoa</taxon>
        <taxon>Arthropoda</taxon>
        <taxon>Hexapoda</taxon>
        <taxon>Insecta</taxon>
        <taxon>Pterygota</taxon>
        <taxon>Neoptera</taxon>
        <taxon>Endopterygota</taxon>
        <taxon>Hymenoptera</taxon>
        <taxon>Apocrita</taxon>
        <taxon>Aculeata</taxon>
        <taxon>Apoidea</taxon>
        <taxon>Anthophila</taxon>
        <taxon>Apidae</taxon>
        <taxon>Bombus</taxon>
        <taxon>Pyrobombus</taxon>
    </lineage>
</organism>
<name>A0A6P8LUQ1_BOMIM</name>
<dbReference type="AlphaFoldDB" id="A0A6P8LUQ1"/>
<keyword evidence="2" id="KW-1185">Reference proteome</keyword>
<dbReference type="RefSeq" id="XP_033178269.1">
    <property type="nucleotide sequence ID" value="XM_033322378.1"/>
</dbReference>
<feature type="region of interest" description="Disordered" evidence="1">
    <location>
        <begin position="169"/>
        <end position="196"/>
    </location>
</feature>
<dbReference type="InterPro" id="IPR043502">
    <property type="entry name" value="DNA/RNA_pol_sf"/>
</dbReference>
<feature type="compositionally biased region" description="Basic residues" evidence="1">
    <location>
        <begin position="178"/>
        <end position="196"/>
    </location>
</feature>
<evidence type="ECO:0000313" key="2">
    <source>
        <dbReference type="Proteomes" id="UP000515180"/>
    </source>
</evidence>
<reference evidence="3" key="1">
    <citation type="submission" date="2025-08" db="UniProtKB">
        <authorList>
            <consortium name="RefSeq"/>
        </authorList>
    </citation>
    <scope>IDENTIFICATION</scope>
</reference>
<gene>
    <name evidence="3" type="primary">LOC117152053</name>
</gene>
<dbReference type="GO" id="GO:0071897">
    <property type="term" value="P:DNA biosynthetic process"/>
    <property type="evidence" value="ECO:0007669"/>
    <property type="project" value="UniProtKB-ARBA"/>
</dbReference>
<dbReference type="Gene3D" id="3.30.70.270">
    <property type="match status" value="1"/>
</dbReference>
<protein>
    <submittedName>
        <fullName evidence="3">Uncharacterized protein LOC117152053</fullName>
    </submittedName>
</protein>
<dbReference type="OrthoDB" id="41323at2759"/>
<proteinExistence type="predicted"/>
<dbReference type="InterPro" id="IPR043128">
    <property type="entry name" value="Rev_trsase/Diguanyl_cyclase"/>
</dbReference>
<accession>A0A6P8LUQ1</accession>
<dbReference type="GeneID" id="117152053"/>
<sequence length="196" mass="22240">MGITLAHRSKEGFDLVATIGPAPLRIDEFLITSENEEQHHEHWRILFKHLNEYGVVIYIAKCEFDVSEIKFLATPVTSDDFILTIWEGRLPVHVQHILDAMQDKSPETLTRIAGSIYEIHPEPGQVVAVSTDRMTAVSNPPAQNVGASDSTAAAISALREQTIQMQAQMNVLPMDNRRRPRPQSRSRTRYRRRSRS</sequence>
<evidence type="ECO:0000313" key="3">
    <source>
        <dbReference type="RefSeq" id="XP_033178269.1"/>
    </source>
</evidence>